<feature type="transmembrane region" description="Helical" evidence="16">
    <location>
        <begin position="791"/>
        <end position="814"/>
    </location>
</feature>
<feature type="repeat" description="LDL-receptor class B" evidence="15">
    <location>
        <begin position="618"/>
        <end position="660"/>
    </location>
</feature>
<dbReference type="Pfam" id="PF00057">
    <property type="entry name" value="Ldl_recept_a"/>
    <property type="match status" value="8"/>
</dbReference>
<evidence type="ECO:0000313" key="19">
    <source>
        <dbReference type="EMBL" id="KAJ7378671.1"/>
    </source>
</evidence>
<dbReference type="Pfam" id="PF00058">
    <property type="entry name" value="Ldl_recept_b"/>
    <property type="match status" value="2"/>
</dbReference>
<keyword evidence="9 16" id="KW-1133">Transmembrane helix</keyword>
<feature type="disulfide bond" evidence="14">
    <location>
        <begin position="263"/>
        <end position="278"/>
    </location>
</feature>
<sequence length="896" mass="99409">MVLGAGSLRFLGVLWIIFLKQSTVSSFNCSSTQFRCDNQRCIPSRWQCDGSDDCGDNSDERGCRLRLCHPTNEFTCVNGSCIPRNWVCDGANDCLDGSDEATDSGPQCPTVSPTCGPSDFTCANGNCIAAVLKCDQENDCVDNSDEQNCLIPTCPPTEFQCTNGRCVSKDFVCDLEADCEDRSDERDCYHIQCESSQFRCVESGRCIRGLYRCDGRRDCLDGSDELACNSTTITRPTPPPPKCRRNEWLCSDRSNCIHRKWICDGAADCSDGSDESSCGNIGCTTEEFTCGNQQCVPSIQRCDGNDDCGDESDERNCPTSPTVCGANQFRCGSSTICIDNGKVCDKHPDCPHGEDENNCYIDECKSHNGHCLHNCHDTKTGFYCSCNSGYELTDDKKSCQDINECDIPGMCSQLCHNTKGGFKCSCLENYVLDPDGRKCRATGPRPSLIFSNRRNIRQIRTDGSEYKEAVTKLTNAVSLDFDIKTSMIYWAEQSLKKIQRARMEQNAAPKVVDVMEKGLEYSSFIAVDWVGRKIYWANQGSIEVSELDGSFHRTLITEGIEKPSAVVVDPAEGLLYWTDWGDPAKIERASMDGSERQVLISGNHIEWPVDLAIDYTTRKLYWIDAKLKVIKHCDMDGSNVREVVNQGIKDPSGITLFEDHMYWIDQKAIYKANKFTGKNKTVLVNEAFSPRDLHIYHPQRQPEAVTPCSKDNGNCSHLCLLSSGKKFSCSCPNGLYLQLDGKTCNATIPPTRKPTIAGSVPPVSVNYTTKPSVVDVNKQAQQDVSKPNIGLIYGTVFGVVALILVVCIIVFIIARKKRSPKLQILYTADTENVTDDKAIIVNGVNGVYNKRPVIYRANGHFDNVNFIADRKSVEYDDDEEDDERSPVIAVQNGDIV</sequence>
<dbReference type="InterPro" id="IPR026823">
    <property type="entry name" value="cEGF"/>
</dbReference>
<feature type="disulfide bond" evidence="14">
    <location>
        <begin position="29"/>
        <end position="41"/>
    </location>
</feature>
<dbReference type="FunFam" id="2.10.25.10:FF:000009">
    <property type="entry name" value="Low-density lipoprotein receptor isoform 1"/>
    <property type="match status" value="1"/>
</dbReference>
<dbReference type="PROSITE" id="PS01186">
    <property type="entry name" value="EGF_2"/>
    <property type="match status" value="1"/>
</dbReference>
<comment type="caution">
    <text evidence="14">Lacks conserved residue(s) required for the propagation of feature annotation.</text>
</comment>
<keyword evidence="5 16" id="KW-0812">Transmembrane</keyword>
<dbReference type="InterPro" id="IPR018097">
    <property type="entry name" value="EGF_Ca-bd_CS"/>
</dbReference>
<evidence type="ECO:0000256" key="11">
    <source>
        <dbReference type="ARBA" id="ARBA00023157"/>
    </source>
</evidence>
<feature type="disulfide bond" evidence="14">
    <location>
        <begin position="302"/>
        <end position="317"/>
    </location>
</feature>
<dbReference type="PROSITE" id="PS01187">
    <property type="entry name" value="EGF_CA"/>
    <property type="match status" value="1"/>
</dbReference>
<feature type="repeat" description="LDL-receptor class B" evidence="15">
    <location>
        <begin position="532"/>
        <end position="572"/>
    </location>
</feature>
<dbReference type="PRINTS" id="PR00261">
    <property type="entry name" value="LDLRECEPTOR"/>
</dbReference>
<protein>
    <recommendedName>
        <fullName evidence="18">EGF-like domain-containing protein</fullName>
    </recommendedName>
</protein>
<dbReference type="InterPro" id="IPR000033">
    <property type="entry name" value="LDLR_classB_rpt"/>
</dbReference>
<dbReference type="AlphaFoldDB" id="A0A9X0CX05"/>
<dbReference type="SUPFAM" id="SSF57424">
    <property type="entry name" value="LDL receptor-like module"/>
    <property type="match status" value="8"/>
</dbReference>
<evidence type="ECO:0000313" key="20">
    <source>
        <dbReference type="Proteomes" id="UP001163046"/>
    </source>
</evidence>
<evidence type="ECO:0000256" key="1">
    <source>
        <dbReference type="ARBA" id="ARBA00004251"/>
    </source>
</evidence>
<dbReference type="SUPFAM" id="SSF63825">
    <property type="entry name" value="YWTD domain"/>
    <property type="match status" value="1"/>
</dbReference>
<dbReference type="GO" id="GO:0016324">
    <property type="term" value="C:apical plasma membrane"/>
    <property type="evidence" value="ECO:0007669"/>
    <property type="project" value="TreeGrafter"/>
</dbReference>
<feature type="disulfide bond" evidence="14">
    <location>
        <begin position="76"/>
        <end position="94"/>
    </location>
</feature>
<evidence type="ECO:0000256" key="16">
    <source>
        <dbReference type="SAM" id="Phobius"/>
    </source>
</evidence>
<feature type="domain" description="EGF-like" evidence="18">
    <location>
        <begin position="384"/>
        <end position="399"/>
    </location>
</feature>
<comment type="subcellular location">
    <subcellularLocation>
        <location evidence="1">Cell membrane</location>
        <topology evidence="1">Single-pass type I membrane protein</topology>
    </subcellularLocation>
</comment>
<dbReference type="InterPro" id="IPR001881">
    <property type="entry name" value="EGF-like_Ca-bd_dom"/>
</dbReference>
<dbReference type="Proteomes" id="UP001163046">
    <property type="component" value="Unassembled WGS sequence"/>
</dbReference>
<keyword evidence="13" id="KW-0325">Glycoprotein</keyword>
<organism evidence="19 20">
    <name type="scientific">Desmophyllum pertusum</name>
    <dbReference type="NCBI Taxonomy" id="174260"/>
    <lineage>
        <taxon>Eukaryota</taxon>
        <taxon>Metazoa</taxon>
        <taxon>Cnidaria</taxon>
        <taxon>Anthozoa</taxon>
        <taxon>Hexacorallia</taxon>
        <taxon>Scleractinia</taxon>
        <taxon>Caryophylliina</taxon>
        <taxon>Caryophylliidae</taxon>
        <taxon>Desmophyllum</taxon>
    </lineage>
</organism>
<feature type="disulfide bond" evidence="14">
    <location>
        <begin position="134"/>
        <end position="149"/>
    </location>
</feature>
<dbReference type="Gene3D" id="2.10.25.10">
    <property type="entry name" value="Laminin"/>
    <property type="match status" value="2"/>
</dbReference>
<evidence type="ECO:0000256" key="2">
    <source>
        <dbReference type="ARBA" id="ARBA00022475"/>
    </source>
</evidence>
<keyword evidence="11 14" id="KW-1015">Disulfide bond</keyword>
<feature type="disulfide bond" evidence="14">
    <location>
        <begin position="213"/>
        <end position="228"/>
    </location>
</feature>
<dbReference type="FunFam" id="4.10.400.10:FF:000045">
    <property type="entry name" value="Low-density lipoprotein receptor-related protein 2"/>
    <property type="match status" value="1"/>
</dbReference>
<dbReference type="GO" id="GO:0005509">
    <property type="term" value="F:calcium ion binding"/>
    <property type="evidence" value="ECO:0007669"/>
    <property type="project" value="InterPro"/>
</dbReference>
<keyword evidence="6 17" id="KW-0732">Signal</keyword>
<keyword evidence="3" id="KW-0245">EGF-like domain</keyword>
<keyword evidence="8" id="KW-0106">Calcium</keyword>
<dbReference type="PROSITE" id="PS00010">
    <property type="entry name" value="ASX_HYDROXYL"/>
    <property type="match status" value="1"/>
</dbReference>
<dbReference type="GO" id="GO:0043235">
    <property type="term" value="C:receptor complex"/>
    <property type="evidence" value="ECO:0007669"/>
    <property type="project" value="TreeGrafter"/>
</dbReference>
<dbReference type="InterPro" id="IPR011042">
    <property type="entry name" value="6-blade_b-propeller_TolB-like"/>
</dbReference>
<feature type="repeat" description="LDL-receptor class B" evidence="15">
    <location>
        <begin position="573"/>
        <end position="617"/>
    </location>
</feature>
<keyword evidence="7" id="KW-0677">Repeat</keyword>
<dbReference type="PROSITE" id="PS50068">
    <property type="entry name" value="LDLRA_2"/>
    <property type="match status" value="8"/>
</dbReference>
<evidence type="ECO:0000256" key="10">
    <source>
        <dbReference type="ARBA" id="ARBA00023136"/>
    </source>
</evidence>
<feature type="disulfide bond" evidence="14">
    <location>
        <begin position="154"/>
        <end position="166"/>
    </location>
</feature>
<feature type="chain" id="PRO_5040740588" description="EGF-like domain-containing protein" evidence="17">
    <location>
        <begin position="27"/>
        <end position="896"/>
    </location>
</feature>
<name>A0A9X0CX05_9CNID</name>
<comment type="caution">
    <text evidence="19">The sequence shown here is derived from an EMBL/GenBank/DDBJ whole genome shotgun (WGS) entry which is preliminary data.</text>
</comment>
<dbReference type="CDD" id="cd00112">
    <property type="entry name" value="LDLa"/>
    <property type="match status" value="8"/>
</dbReference>
<dbReference type="FunFam" id="4.10.400.10:FF:000011">
    <property type="entry name" value="Low-density lipoprotein receptor-related protein 1"/>
    <property type="match status" value="2"/>
</dbReference>
<dbReference type="InterPro" id="IPR051221">
    <property type="entry name" value="LDLR-related"/>
</dbReference>
<dbReference type="Pfam" id="PF12662">
    <property type="entry name" value="cEGF"/>
    <property type="match status" value="1"/>
</dbReference>
<dbReference type="SMART" id="SM00181">
    <property type="entry name" value="EGF"/>
    <property type="match status" value="3"/>
</dbReference>
<keyword evidence="4" id="KW-0254">Endocytosis</keyword>
<feature type="disulfide bond" evidence="14">
    <location>
        <begin position="115"/>
        <end position="127"/>
    </location>
</feature>
<proteinExistence type="predicted"/>
<evidence type="ECO:0000256" key="9">
    <source>
        <dbReference type="ARBA" id="ARBA00022989"/>
    </source>
</evidence>
<accession>A0A9X0CX05</accession>
<dbReference type="FunFam" id="2.120.10.30:FF:000008">
    <property type="entry name" value="Low-density lipoprotein receptor-related protein 4"/>
    <property type="match status" value="1"/>
</dbReference>
<keyword evidence="2" id="KW-1003">Cell membrane</keyword>
<dbReference type="PANTHER" id="PTHR22722">
    <property type="entry name" value="LOW-DENSITY LIPOPROTEIN RECEPTOR-RELATED PROTEIN 2-RELATED"/>
    <property type="match status" value="1"/>
</dbReference>
<dbReference type="CDD" id="cd00054">
    <property type="entry name" value="EGF_CA"/>
    <property type="match status" value="2"/>
</dbReference>
<evidence type="ECO:0000256" key="8">
    <source>
        <dbReference type="ARBA" id="ARBA00022837"/>
    </source>
</evidence>
<gene>
    <name evidence="19" type="ORF">OS493_021974</name>
</gene>
<dbReference type="SMART" id="SM00135">
    <property type="entry name" value="LY"/>
    <property type="match status" value="5"/>
</dbReference>
<dbReference type="GO" id="GO:0006898">
    <property type="term" value="P:receptor-mediated endocytosis"/>
    <property type="evidence" value="ECO:0007669"/>
    <property type="project" value="TreeGrafter"/>
</dbReference>
<dbReference type="InterPro" id="IPR009030">
    <property type="entry name" value="Growth_fac_rcpt_cys_sf"/>
</dbReference>
<dbReference type="Pfam" id="PF14670">
    <property type="entry name" value="FXa_inhibition"/>
    <property type="match status" value="2"/>
</dbReference>
<evidence type="ECO:0000256" key="17">
    <source>
        <dbReference type="SAM" id="SignalP"/>
    </source>
</evidence>
<evidence type="ECO:0000256" key="3">
    <source>
        <dbReference type="ARBA" id="ARBA00022536"/>
    </source>
</evidence>
<dbReference type="OrthoDB" id="5958943at2759"/>
<feature type="signal peptide" evidence="17">
    <location>
        <begin position="1"/>
        <end position="26"/>
    </location>
</feature>
<evidence type="ECO:0000259" key="18">
    <source>
        <dbReference type="PROSITE" id="PS01186"/>
    </source>
</evidence>
<feature type="disulfide bond" evidence="14">
    <location>
        <begin position="36"/>
        <end position="54"/>
    </location>
</feature>
<evidence type="ECO:0000256" key="12">
    <source>
        <dbReference type="ARBA" id="ARBA00023170"/>
    </source>
</evidence>
<dbReference type="SMART" id="SM00192">
    <property type="entry name" value="LDLa"/>
    <property type="match status" value="8"/>
</dbReference>
<dbReference type="EMBL" id="MU826364">
    <property type="protein sequence ID" value="KAJ7378671.1"/>
    <property type="molecule type" value="Genomic_DNA"/>
</dbReference>
<dbReference type="GO" id="GO:0042562">
    <property type="term" value="F:hormone binding"/>
    <property type="evidence" value="ECO:0007669"/>
    <property type="project" value="TreeGrafter"/>
</dbReference>
<feature type="disulfide bond" evidence="14">
    <location>
        <begin position="283"/>
        <end position="295"/>
    </location>
</feature>
<dbReference type="InterPro" id="IPR023415">
    <property type="entry name" value="LDLR_class-A_CS"/>
</dbReference>
<feature type="disulfide bond" evidence="14">
    <location>
        <begin position="122"/>
        <end position="140"/>
    </location>
</feature>
<evidence type="ECO:0000256" key="4">
    <source>
        <dbReference type="ARBA" id="ARBA00022583"/>
    </source>
</evidence>
<dbReference type="PROSITE" id="PS51120">
    <property type="entry name" value="LDLRB"/>
    <property type="match status" value="3"/>
</dbReference>
<evidence type="ECO:0000256" key="6">
    <source>
        <dbReference type="ARBA" id="ARBA00022729"/>
    </source>
</evidence>
<keyword evidence="12" id="KW-0675">Receptor</keyword>
<feature type="disulfide bond" evidence="14">
    <location>
        <begin position="173"/>
        <end position="188"/>
    </location>
</feature>
<evidence type="ECO:0000256" key="5">
    <source>
        <dbReference type="ARBA" id="ARBA00022692"/>
    </source>
</evidence>
<evidence type="ECO:0000256" key="14">
    <source>
        <dbReference type="PROSITE-ProRule" id="PRU00124"/>
    </source>
</evidence>
<dbReference type="Gene3D" id="4.10.400.10">
    <property type="entry name" value="Low-density Lipoprotein Receptor"/>
    <property type="match status" value="8"/>
</dbReference>
<dbReference type="PROSITE" id="PS01209">
    <property type="entry name" value="LDLRA_1"/>
    <property type="match status" value="3"/>
</dbReference>
<dbReference type="Gene3D" id="2.120.10.30">
    <property type="entry name" value="TolB, C-terminal domain"/>
    <property type="match status" value="1"/>
</dbReference>
<feature type="disulfide bond" evidence="14">
    <location>
        <begin position="290"/>
        <end position="308"/>
    </location>
</feature>
<dbReference type="InterPro" id="IPR036055">
    <property type="entry name" value="LDL_receptor-like_sf"/>
</dbReference>
<dbReference type="SMART" id="SM00179">
    <property type="entry name" value="EGF_CA"/>
    <property type="match status" value="2"/>
</dbReference>
<evidence type="ECO:0000256" key="7">
    <source>
        <dbReference type="ARBA" id="ARBA00022737"/>
    </source>
</evidence>
<dbReference type="InterPro" id="IPR002172">
    <property type="entry name" value="LDrepeatLR_classA_rpt"/>
</dbReference>
<reference evidence="19" key="1">
    <citation type="submission" date="2023-01" db="EMBL/GenBank/DDBJ databases">
        <title>Genome assembly of the deep-sea coral Lophelia pertusa.</title>
        <authorList>
            <person name="Herrera S."/>
            <person name="Cordes E."/>
        </authorList>
    </citation>
    <scope>NUCLEOTIDE SEQUENCE</scope>
    <source>
        <strain evidence="19">USNM1676648</strain>
        <tissue evidence="19">Polyp</tissue>
    </source>
</reference>
<dbReference type="InterPro" id="IPR000152">
    <property type="entry name" value="EGF-type_Asp/Asn_hydroxyl_site"/>
</dbReference>
<dbReference type="SUPFAM" id="SSF57184">
    <property type="entry name" value="Growth factor receptor domain"/>
    <property type="match status" value="1"/>
</dbReference>
<feature type="disulfide bond" evidence="14">
    <location>
        <begin position="161"/>
        <end position="179"/>
    </location>
</feature>
<evidence type="ECO:0000256" key="13">
    <source>
        <dbReference type="ARBA" id="ARBA00023180"/>
    </source>
</evidence>
<feature type="disulfide bond" evidence="14">
    <location>
        <begin position="344"/>
        <end position="359"/>
    </location>
</feature>
<keyword evidence="10 16" id="KW-0472">Membrane</keyword>
<evidence type="ECO:0000256" key="15">
    <source>
        <dbReference type="PROSITE-ProRule" id="PRU00461"/>
    </source>
</evidence>
<dbReference type="InterPro" id="IPR000742">
    <property type="entry name" value="EGF"/>
</dbReference>
<dbReference type="PANTHER" id="PTHR22722:SF14">
    <property type="entry name" value="MEGALIN, ISOFORM A"/>
    <property type="match status" value="1"/>
</dbReference>
<keyword evidence="20" id="KW-1185">Reference proteome</keyword>
<feature type="disulfide bond" evidence="14">
    <location>
        <begin position="48"/>
        <end position="63"/>
    </location>
</feature>